<proteinExistence type="predicted"/>
<gene>
    <name evidence="1" type="ORF">PoB_006857700</name>
</gene>
<keyword evidence="2" id="KW-1185">Reference proteome</keyword>
<evidence type="ECO:0000313" key="1">
    <source>
        <dbReference type="EMBL" id="GFO42072.1"/>
    </source>
</evidence>
<name>A0AAV4DCW2_9GAST</name>
<organism evidence="1 2">
    <name type="scientific">Plakobranchus ocellatus</name>
    <dbReference type="NCBI Taxonomy" id="259542"/>
    <lineage>
        <taxon>Eukaryota</taxon>
        <taxon>Metazoa</taxon>
        <taxon>Spiralia</taxon>
        <taxon>Lophotrochozoa</taxon>
        <taxon>Mollusca</taxon>
        <taxon>Gastropoda</taxon>
        <taxon>Heterobranchia</taxon>
        <taxon>Euthyneura</taxon>
        <taxon>Panpulmonata</taxon>
        <taxon>Sacoglossa</taxon>
        <taxon>Placobranchoidea</taxon>
        <taxon>Plakobranchidae</taxon>
        <taxon>Plakobranchus</taxon>
    </lineage>
</organism>
<accession>A0AAV4DCW2</accession>
<dbReference type="AlphaFoldDB" id="A0AAV4DCW2"/>
<evidence type="ECO:0000313" key="2">
    <source>
        <dbReference type="Proteomes" id="UP000735302"/>
    </source>
</evidence>
<sequence length="233" mass="25386">MTLQNSCNMLLCVKYIQNLTFVLSLTWISLSAQLLVPVTSPGATPKPTSSSSFNPSSCNYLVSRTNGVCMVTTSAVQNQLNAIKDDSFRARLQYMSQNSVLQTQMAKLQIFIAALTATPPLLLSLQLLPLQPLSTPAVASDPNISTITFLPYIHYHTTIMISITAASTSAAATTITIITTDNNTTLIRLRHYHHDHHHCCHHQYIITITITTTTTIAITTTQLSSAPPLPPPP</sequence>
<reference evidence="1 2" key="1">
    <citation type="journal article" date="2021" name="Elife">
        <title>Chloroplast acquisition without the gene transfer in kleptoplastic sea slugs, Plakobranchus ocellatus.</title>
        <authorList>
            <person name="Maeda T."/>
            <person name="Takahashi S."/>
            <person name="Yoshida T."/>
            <person name="Shimamura S."/>
            <person name="Takaki Y."/>
            <person name="Nagai Y."/>
            <person name="Toyoda A."/>
            <person name="Suzuki Y."/>
            <person name="Arimoto A."/>
            <person name="Ishii H."/>
            <person name="Satoh N."/>
            <person name="Nishiyama T."/>
            <person name="Hasebe M."/>
            <person name="Maruyama T."/>
            <person name="Minagawa J."/>
            <person name="Obokata J."/>
            <person name="Shigenobu S."/>
        </authorList>
    </citation>
    <scope>NUCLEOTIDE SEQUENCE [LARGE SCALE GENOMIC DNA]</scope>
</reference>
<dbReference type="EMBL" id="BLXT01007741">
    <property type="protein sequence ID" value="GFO42072.1"/>
    <property type="molecule type" value="Genomic_DNA"/>
</dbReference>
<dbReference type="Proteomes" id="UP000735302">
    <property type="component" value="Unassembled WGS sequence"/>
</dbReference>
<protein>
    <submittedName>
        <fullName evidence="1">Uncharacterized protein</fullName>
    </submittedName>
</protein>
<comment type="caution">
    <text evidence="1">The sequence shown here is derived from an EMBL/GenBank/DDBJ whole genome shotgun (WGS) entry which is preliminary data.</text>
</comment>